<keyword evidence="2" id="KW-1185">Reference proteome</keyword>
<name>A0A1G5WVY7_9EURY</name>
<evidence type="ECO:0000313" key="1">
    <source>
        <dbReference type="EMBL" id="SDA62172.1"/>
    </source>
</evidence>
<sequence length="110" mass="12921">MQKEKFNQLYNLYEIPNPKEIYDFCNIHEGLVEGLITVKPMIEKYFPDFDCVLELFIDPEEPLDHIQIIVQTGEEEFNPETFQKIKDLDCDIIDSKDLPVSVHSLFLVVD</sequence>
<reference evidence="1 2" key="1">
    <citation type="submission" date="2016-10" db="EMBL/GenBank/DDBJ databases">
        <authorList>
            <person name="Varghese N."/>
            <person name="Submissions S."/>
        </authorList>
    </citation>
    <scope>NUCLEOTIDE SEQUENCE [LARGE SCALE GENOMIC DNA]</scope>
    <source>
        <strain evidence="1 2">DSM 16643</strain>
    </source>
</reference>
<accession>A0A1G5WVY7</accession>
<dbReference type="RefSeq" id="WP_149732255.1">
    <property type="nucleotide sequence ID" value="NZ_FMXB01000014.1"/>
</dbReference>
<evidence type="ECO:0000313" key="2">
    <source>
        <dbReference type="Proteomes" id="UP000323439"/>
    </source>
</evidence>
<proteinExistence type="predicted"/>
<organism evidence="1 2">
    <name type="scientific">Methanobrevibacter millerae</name>
    <dbReference type="NCBI Taxonomy" id="230361"/>
    <lineage>
        <taxon>Archaea</taxon>
        <taxon>Methanobacteriati</taxon>
        <taxon>Methanobacteriota</taxon>
        <taxon>Methanomada group</taxon>
        <taxon>Methanobacteria</taxon>
        <taxon>Methanobacteriales</taxon>
        <taxon>Methanobacteriaceae</taxon>
        <taxon>Methanobrevibacter</taxon>
    </lineage>
</organism>
<protein>
    <submittedName>
        <fullName evidence="1">Uncharacterized protein</fullName>
    </submittedName>
</protein>
<dbReference type="Proteomes" id="UP000323439">
    <property type="component" value="Unassembled WGS sequence"/>
</dbReference>
<dbReference type="AlphaFoldDB" id="A0A1G5WVY7"/>
<gene>
    <name evidence="1" type="ORF">SAMN02910315_01728</name>
</gene>
<dbReference type="EMBL" id="FMXB01000014">
    <property type="protein sequence ID" value="SDA62172.1"/>
    <property type="molecule type" value="Genomic_DNA"/>
</dbReference>